<name>A0ACC3YF48_COLTU</name>
<proteinExistence type="predicted"/>
<reference evidence="1 2" key="1">
    <citation type="journal article" date="2020" name="Phytopathology">
        <title>Genome Sequence Resources of Colletotrichum truncatum, C. plurivorum, C. musicola, and C. sojae: Four Species Pathogenic to Soybean (Glycine max).</title>
        <authorList>
            <person name="Rogerio F."/>
            <person name="Boufleur T.R."/>
            <person name="Ciampi-Guillardi M."/>
            <person name="Sukno S.A."/>
            <person name="Thon M.R."/>
            <person name="Massola Junior N.S."/>
            <person name="Baroncelli R."/>
        </authorList>
    </citation>
    <scope>NUCLEOTIDE SEQUENCE [LARGE SCALE GENOMIC DNA]</scope>
    <source>
        <strain evidence="1 2">CMES1059</strain>
    </source>
</reference>
<dbReference type="EMBL" id="VUJX02000011">
    <property type="protein sequence ID" value="KAL0930478.1"/>
    <property type="molecule type" value="Genomic_DNA"/>
</dbReference>
<evidence type="ECO:0000313" key="2">
    <source>
        <dbReference type="Proteomes" id="UP000805649"/>
    </source>
</evidence>
<protein>
    <submittedName>
        <fullName evidence="1">Rta1 domain-containing protein</fullName>
    </submittedName>
</protein>
<dbReference type="Proteomes" id="UP000805649">
    <property type="component" value="Unassembled WGS sequence"/>
</dbReference>
<sequence>MPELKLYNGYPLWEYVPSLPAGIVFSVIFGLATAAHAFKLIRNRTWFCIPFVTGGICKFVQSPQPHVIGGLHEKVEVIGYAARAAAHYNTGILIPYVLQSILLLIAPILFAASLYMTLSRIIRAVDGKSCSIVPPRWLTRIFVFGDIFSFVIQSSGAGLRVQAGSGKSNIDPKMGSKIIVGGLVFQIIIFAFYIATAVSFHVKFGRLAVSDGMQVPWKQSLYMLYTTSALIMARNIYRVVEYAMGNDGYLLNHEWPVYVFDAGLMTLTMAAFFWRYPSSAKLSNESGASAIESAAEK</sequence>
<keyword evidence="2" id="KW-1185">Reference proteome</keyword>
<gene>
    <name evidence="1" type="ORF">CTRU02_214553</name>
</gene>
<accession>A0ACC3YF48</accession>
<evidence type="ECO:0000313" key="1">
    <source>
        <dbReference type="EMBL" id="KAL0930478.1"/>
    </source>
</evidence>
<organism evidence="1 2">
    <name type="scientific">Colletotrichum truncatum</name>
    <name type="common">Anthracnose fungus</name>
    <name type="synonym">Colletotrichum capsici</name>
    <dbReference type="NCBI Taxonomy" id="5467"/>
    <lineage>
        <taxon>Eukaryota</taxon>
        <taxon>Fungi</taxon>
        <taxon>Dikarya</taxon>
        <taxon>Ascomycota</taxon>
        <taxon>Pezizomycotina</taxon>
        <taxon>Sordariomycetes</taxon>
        <taxon>Hypocreomycetidae</taxon>
        <taxon>Glomerellales</taxon>
        <taxon>Glomerellaceae</taxon>
        <taxon>Colletotrichum</taxon>
        <taxon>Colletotrichum truncatum species complex</taxon>
    </lineage>
</organism>
<comment type="caution">
    <text evidence="1">The sequence shown here is derived from an EMBL/GenBank/DDBJ whole genome shotgun (WGS) entry which is preliminary data.</text>
</comment>